<keyword evidence="1" id="KW-0472">Membrane</keyword>
<dbReference type="EMBL" id="CP002467">
    <property type="protein sequence ID" value="ADV80895.1"/>
    <property type="molecule type" value="Genomic_DNA"/>
</dbReference>
<dbReference type="HOGENOM" id="CLU_1601888_0_0_0"/>
<feature type="transmembrane region" description="Helical" evidence="1">
    <location>
        <begin position="23"/>
        <end position="46"/>
    </location>
</feature>
<keyword evidence="1" id="KW-0812">Transmembrane</keyword>
<dbReference type="Proteomes" id="UP000006844">
    <property type="component" value="Chromosome"/>
</dbReference>
<reference evidence="2 3" key="1">
    <citation type="journal article" date="2012" name="Stand. Genomic Sci.">
        <title>Complete genome sequence of Terriglobus saanensis type strain SP1PR4(T), an Acidobacteria from tundra soil.</title>
        <authorList>
            <person name="Rawat S.R."/>
            <person name="Mannisto M.K."/>
            <person name="Starovoytov V."/>
            <person name="Goodwin L."/>
            <person name="Nolan M."/>
            <person name="Hauser L."/>
            <person name="Land M."/>
            <person name="Davenport K.W."/>
            <person name="Woyke T."/>
            <person name="Haggblom M.M."/>
        </authorList>
    </citation>
    <scope>NUCLEOTIDE SEQUENCE</scope>
    <source>
        <strain evidence="3">ATCC BAA-1853 / DSM 23119 / SP1PR4</strain>
    </source>
</reference>
<organism evidence="2 3">
    <name type="scientific">Terriglobus saanensis (strain ATCC BAA-1853 / DSM 23119 / SP1PR4)</name>
    <dbReference type="NCBI Taxonomy" id="401053"/>
    <lineage>
        <taxon>Bacteria</taxon>
        <taxon>Pseudomonadati</taxon>
        <taxon>Acidobacteriota</taxon>
        <taxon>Terriglobia</taxon>
        <taxon>Terriglobales</taxon>
        <taxon>Acidobacteriaceae</taxon>
        <taxon>Terriglobus</taxon>
    </lineage>
</organism>
<dbReference type="RefSeq" id="WP_013566628.1">
    <property type="nucleotide sequence ID" value="NC_014963.1"/>
</dbReference>
<evidence type="ECO:0000256" key="1">
    <source>
        <dbReference type="SAM" id="Phobius"/>
    </source>
</evidence>
<keyword evidence="3" id="KW-1185">Reference proteome</keyword>
<sequence>MARDYQIDETETELRLHVPPPNATWKVAVATISASASLWYGGVCFYLSLARSESSFSFLYYIACSILLVITSLALRVLYRQLAKKEVTFERHVIGIDYRILGMRVQRQWFSVYRVQEWVIVPERDGRRLMLAIRYQDRVVTVVDTLDSDLWLALVVRMQRKEFVYV</sequence>
<feature type="transmembrane region" description="Helical" evidence="1">
    <location>
        <begin position="58"/>
        <end position="79"/>
    </location>
</feature>
<protein>
    <submittedName>
        <fullName evidence="2">Uncharacterized protein</fullName>
    </submittedName>
</protein>
<dbReference type="AlphaFoldDB" id="E8UY85"/>
<keyword evidence="1" id="KW-1133">Transmembrane helix</keyword>
<dbReference type="STRING" id="401053.AciPR4_0054"/>
<evidence type="ECO:0000313" key="3">
    <source>
        <dbReference type="Proteomes" id="UP000006844"/>
    </source>
</evidence>
<name>E8UY85_TERSS</name>
<proteinExistence type="predicted"/>
<gene>
    <name evidence="2" type="ordered locus">AciPR4_0054</name>
</gene>
<accession>E8UY85</accession>
<evidence type="ECO:0000313" key="2">
    <source>
        <dbReference type="EMBL" id="ADV80895.1"/>
    </source>
</evidence>
<dbReference type="KEGG" id="tsa:AciPR4_0054"/>